<dbReference type="PANTHER" id="PTHR32071">
    <property type="entry name" value="TRANSCRIPTIONAL REGULATORY PROTEIN"/>
    <property type="match status" value="1"/>
</dbReference>
<keyword evidence="3" id="KW-0805">Transcription regulation</keyword>
<dbReference type="SUPFAM" id="SSF46689">
    <property type="entry name" value="Homeodomain-like"/>
    <property type="match status" value="1"/>
</dbReference>
<dbReference type="SMART" id="SM00382">
    <property type="entry name" value="AAA"/>
    <property type="match status" value="1"/>
</dbReference>
<proteinExistence type="predicted"/>
<dbReference type="STRING" id="931626.Awo_c33690"/>
<dbReference type="Pfam" id="PF25601">
    <property type="entry name" value="AAA_lid_14"/>
    <property type="match status" value="1"/>
</dbReference>
<gene>
    <name evidence="7" type="ordered locus">Awo_c33690</name>
</gene>
<dbReference type="Proteomes" id="UP000007177">
    <property type="component" value="Chromosome"/>
</dbReference>
<dbReference type="OrthoDB" id="9803970at2"/>
<dbReference type="InterPro" id="IPR058031">
    <property type="entry name" value="AAA_lid_NorR"/>
</dbReference>
<dbReference type="InterPro" id="IPR025662">
    <property type="entry name" value="Sigma_54_int_dom_ATP-bd_1"/>
</dbReference>
<evidence type="ECO:0000256" key="3">
    <source>
        <dbReference type="ARBA" id="ARBA00023015"/>
    </source>
</evidence>
<keyword evidence="4" id="KW-0238">DNA-binding</keyword>
<organism evidence="7 8">
    <name type="scientific">Acetobacterium woodii (strain ATCC 29683 / DSM 1030 / JCM 2381 / KCTC 1655 / WB1)</name>
    <dbReference type="NCBI Taxonomy" id="931626"/>
    <lineage>
        <taxon>Bacteria</taxon>
        <taxon>Bacillati</taxon>
        <taxon>Bacillota</taxon>
        <taxon>Clostridia</taxon>
        <taxon>Eubacteriales</taxon>
        <taxon>Eubacteriaceae</taxon>
        <taxon>Acetobacterium</taxon>
    </lineage>
</organism>
<name>H6LKY8_ACEWD</name>
<keyword evidence="1" id="KW-0547">Nucleotide-binding</keyword>
<dbReference type="InterPro" id="IPR009057">
    <property type="entry name" value="Homeodomain-like_sf"/>
</dbReference>
<protein>
    <submittedName>
        <fullName evidence="7">Sigma54 specific transcriptional regulator Fis family</fullName>
    </submittedName>
</protein>
<keyword evidence="2" id="KW-0067">ATP-binding</keyword>
<dbReference type="Gene3D" id="1.10.10.60">
    <property type="entry name" value="Homeodomain-like"/>
    <property type="match status" value="1"/>
</dbReference>
<dbReference type="eggNOG" id="COG1719">
    <property type="taxonomic scope" value="Bacteria"/>
</dbReference>
<dbReference type="InterPro" id="IPR003593">
    <property type="entry name" value="AAA+_ATPase"/>
</dbReference>
<dbReference type="InterPro" id="IPR004096">
    <property type="entry name" value="V4R"/>
</dbReference>
<reference evidence="8" key="1">
    <citation type="submission" date="2011-07" db="EMBL/GenBank/DDBJ databases">
        <title>Complete genome sequence of Acetobacterium woodii.</title>
        <authorList>
            <person name="Poehlein A."/>
            <person name="Schmidt S."/>
            <person name="Kaster A.-K."/>
            <person name="Goenrich M."/>
            <person name="Vollmers J."/>
            <person name="Thuermer A."/>
            <person name="Gottschalk G."/>
            <person name="Thauer R.K."/>
            <person name="Daniel R."/>
            <person name="Mueller V."/>
        </authorList>
    </citation>
    <scope>NUCLEOTIDE SEQUENCE [LARGE SCALE GENOMIC DNA]</scope>
    <source>
        <strain evidence="8">ATCC 29683 / DSM 1030 / JCM 2381 / KCTC 1655 / WB1</strain>
    </source>
</reference>
<dbReference type="GO" id="GO:0005524">
    <property type="term" value="F:ATP binding"/>
    <property type="evidence" value="ECO:0007669"/>
    <property type="project" value="UniProtKB-KW"/>
</dbReference>
<dbReference type="SUPFAM" id="SSF111126">
    <property type="entry name" value="Ligand-binding domain in the NO signalling and Golgi transport"/>
    <property type="match status" value="1"/>
</dbReference>
<dbReference type="HOGENOM" id="CLU_000445_8_1_9"/>
<evidence type="ECO:0000256" key="1">
    <source>
        <dbReference type="ARBA" id="ARBA00022741"/>
    </source>
</evidence>
<dbReference type="eggNOG" id="COG3829">
    <property type="taxonomic scope" value="Bacteria"/>
</dbReference>
<dbReference type="InterPro" id="IPR027417">
    <property type="entry name" value="P-loop_NTPase"/>
</dbReference>
<dbReference type="Gene3D" id="1.10.8.60">
    <property type="match status" value="1"/>
</dbReference>
<dbReference type="InterPro" id="IPR002078">
    <property type="entry name" value="Sigma_54_int"/>
</dbReference>
<evidence type="ECO:0000256" key="4">
    <source>
        <dbReference type="ARBA" id="ARBA00023125"/>
    </source>
</evidence>
<dbReference type="Pfam" id="PF00158">
    <property type="entry name" value="Sigma54_activat"/>
    <property type="match status" value="1"/>
</dbReference>
<evidence type="ECO:0000256" key="5">
    <source>
        <dbReference type="ARBA" id="ARBA00023163"/>
    </source>
</evidence>
<dbReference type="Pfam" id="PF02954">
    <property type="entry name" value="HTH_8"/>
    <property type="match status" value="1"/>
</dbReference>
<dbReference type="PROSITE" id="PS00676">
    <property type="entry name" value="SIGMA54_INTERACT_2"/>
    <property type="match status" value="1"/>
</dbReference>
<dbReference type="GO" id="GO:0043565">
    <property type="term" value="F:sequence-specific DNA binding"/>
    <property type="evidence" value="ECO:0007669"/>
    <property type="project" value="InterPro"/>
</dbReference>
<dbReference type="AlphaFoldDB" id="H6LKY8"/>
<dbReference type="PROSITE" id="PS00688">
    <property type="entry name" value="SIGMA54_INTERACT_3"/>
    <property type="match status" value="1"/>
</dbReference>
<dbReference type="PRINTS" id="PR01590">
    <property type="entry name" value="HTHFIS"/>
</dbReference>
<dbReference type="InterPro" id="IPR025944">
    <property type="entry name" value="Sigma_54_int_dom_CS"/>
</dbReference>
<sequence length="647" mass="72916">MFNNGIVNYENYNNVEKNLKTVLNLANTNQNSKAVEEEIYYNTAKNVGRSLNVTDYNSLSEKIMELGIGQIVITNMSDEKVVFRLFDCFTCSDMENIGKPVCYFEAGILAGAVSSISKQDMDAVEVKCNALGDAYCEFEVTKAKDHQKSVNEESDGGKNDINMLYLTINSLKLAKSKNQIQSQSQRSTRDNKKLNDALETALEADNFNQNIIDSIPNYLAVIDSNGMVMRINKKYQDFLSSAFEKNTSVISLAWESKYTEVLATGEPAIWQQLIAGKEHIIFESPILESKAVLRQVIPIESDFIKLLLDKISDLEERIGSKNKTSPPETVKLRDPNVIVDSHEMVGLVNYIKKVSKTDASILMRGESGTGKTMFAEIVHQESPRSQKPFVYIDCTTIPKNFFETELFGYESGAFTGANRNGKVGRLEMAQGGTVFLDEIAEIPIEIQAKLLRFLQEKKFEKMGSVTTKMVDTRVIAATSQNLEAMIREGSFRKDLYYRLNVINIILPPLRKRRPEIPVLVAKILEQISQENGTELKKIDQAGIQELMNYNWPGNIRELENVIKRLTFLVDDRIIGKDVIITELNSVETLNSFDSGSTKSEIKESEKELIVKILKNCHDNKSAAAEKLGITRQTLYNKIKKYNIAISR</sequence>
<dbReference type="KEGG" id="awo:Awo_c33690"/>
<dbReference type="SMART" id="SM00989">
    <property type="entry name" value="V4R"/>
    <property type="match status" value="1"/>
</dbReference>
<dbReference type="Pfam" id="PF02830">
    <property type="entry name" value="V4R"/>
    <property type="match status" value="1"/>
</dbReference>
<evidence type="ECO:0000313" key="8">
    <source>
        <dbReference type="Proteomes" id="UP000007177"/>
    </source>
</evidence>
<feature type="domain" description="Sigma-54 factor interaction" evidence="6">
    <location>
        <begin position="337"/>
        <end position="567"/>
    </location>
</feature>
<dbReference type="SUPFAM" id="SSF52540">
    <property type="entry name" value="P-loop containing nucleoside triphosphate hydrolases"/>
    <property type="match status" value="1"/>
</dbReference>
<reference evidence="7 8" key="2">
    <citation type="journal article" date="2012" name="PLoS ONE">
        <title>An ancient pathway combining carbon dioxide fixation with the generation and utilization of a sodium ion gradient for ATP synthesis.</title>
        <authorList>
            <person name="Poehlein A."/>
            <person name="Schmidt S."/>
            <person name="Kaster A.K."/>
            <person name="Goenrich M."/>
            <person name="Vollmers J."/>
            <person name="Thurmer A."/>
            <person name="Bertsch J."/>
            <person name="Schuchmann K."/>
            <person name="Voigt B."/>
            <person name="Hecker M."/>
            <person name="Daniel R."/>
            <person name="Thauer R.K."/>
            <person name="Gottschalk G."/>
            <person name="Muller V."/>
        </authorList>
    </citation>
    <scope>NUCLEOTIDE SEQUENCE [LARGE SCALE GENOMIC DNA]</scope>
    <source>
        <strain evidence="8">ATCC 29683 / DSM 1030 / JCM 2381 / KCTC 1655 / WB1</strain>
    </source>
</reference>
<dbReference type="InterPro" id="IPR002197">
    <property type="entry name" value="HTH_Fis"/>
</dbReference>
<dbReference type="EMBL" id="CP002987">
    <property type="protein sequence ID" value="AFA50097.1"/>
    <property type="molecule type" value="Genomic_DNA"/>
</dbReference>
<dbReference type="PANTHER" id="PTHR32071:SF57">
    <property type="entry name" value="C4-DICARBOXYLATE TRANSPORT TRANSCRIPTIONAL REGULATORY PROTEIN DCTD"/>
    <property type="match status" value="1"/>
</dbReference>
<dbReference type="Gene3D" id="3.30.1380.20">
    <property type="entry name" value="Trafficking protein particle complex subunit 3"/>
    <property type="match status" value="1"/>
</dbReference>
<evidence type="ECO:0000259" key="6">
    <source>
        <dbReference type="PROSITE" id="PS50045"/>
    </source>
</evidence>
<keyword evidence="5" id="KW-0804">Transcription</keyword>
<dbReference type="PROSITE" id="PS00675">
    <property type="entry name" value="SIGMA54_INTERACT_1"/>
    <property type="match status" value="1"/>
</dbReference>
<dbReference type="RefSeq" id="WP_014357692.1">
    <property type="nucleotide sequence ID" value="NC_016894.1"/>
</dbReference>
<keyword evidence="8" id="KW-1185">Reference proteome</keyword>
<dbReference type="Gene3D" id="3.40.50.300">
    <property type="entry name" value="P-loop containing nucleotide triphosphate hydrolases"/>
    <property type="match status" value="1"/>
</dbReference>
<evidence type="ECO:0000313" key="7">
    <source>
        <dbReference type="EMBL" id="AFA50097.1"/>
    </source>
</evidence>
<dbReference type="GO" id="GO:0006355">
    <property type="term" value="P:regulation of DNA-templated transcription"/>
    <property type="evidence" value="ECO:0007669"/>
    <property type="project" value="InterPro"/>
</dbReference>
<dbReference type="FunFam" id="3.40.50.300:FF:000006">
    <property type="entry name" value="DNA-binding transcriptional regulator NtrC"/>
    <property type="match status" value="1"/>
</dbReference>
<dbReference type="InterPro" id="IPR025943">
    <property type="entry name" value="Sigma_54_int_dom_ATP-bd_2"/>
</dbReference>
<accession>H6LKY8</accession>
<dbReference type="CDD" id="cd00009">
    <property type="entry name" value="AAA"/>
    <property type="match status" value="1"/>
</dbReference>
<evidence type="ECO:0000256" key="2">
    <source>
        <dbReference type="ARBA" id="ARBA00022840"/>
    </source>
</evidence>
<dbReference type="PROSITE" id="PS50045">
    <property type="entry name" value="SIGMA54_INTERACT_4"/>
    <property type="match status" value="1"/>
</dbReference>
<dbReference type="InterPro" id="IPR024096">
    <property type="entry name" value="NO_sig/Golgi_transp_ligand-bd"/>
</dbReference>